<organism evidence="13 14">
    <name type="scientific">Acanthaster planci</name>
    <name type="common">Crown-of-thorns starfish</name>
    <dbReference type="NCBI Taxonomy" id="133434"/>
    <lineage>
        <taxon>Eukaryota</taxon>
        <taxon>Metazoa</taxon>
        <taxon>Echinodermata</taxon>
        <taxon>Eleutherozoa</taxon>
        <taxon>Asterozoa</taxon>
        <taxon>Asteroidea</taxon>
        <taxon>Valvatacea</taxon>
        <taxon>Valvatida</taxon>
        <taxon>Acanthasteridae</taxon>
        <taxon>Acanthaster</taxon>
    </lineage>
</organism>
<evidence type="ECO:0000256" key="9">
    <source>
        <dbReference type="ARBA" id="ARBA00023136"/>
    </source>
</evidence>
<keyword evidence="3" id="KW-0328">Glycosyltransferase</keyword>
<dbReference type="KEGG" id="aplc:110980538"/>
<dbReference type="GO" id="GO:0000139">
    <property type="term" value="C:Golgi membrane"/>
    <property type="evidence" value="ECO:0007669"/>
    <property type="project" value="UniProtKB-SubCell"/>
</dbReference>
<comment type="subcellular location">
    <subcellularLocation>
        <location evidence="1">Golgi apparatus membrane</location>
        <topology evidence="1">Single-pass type II membrane protein</topology>
    </subcellularLocation>
</comment>
<dbReference type="Proteomes" id="UP000694845">
    <property type="component" value="Unplaced"/>
</dbReference>
<evidence type="ECO:0000313" key="13">
    <source>
        <dbReference type="Proteomes" id="UP000694845"/>
    </source>
</evidence>
<dbReference type="GO" id="GO:0006491">
    <property type="term" value="P:N-glycan processing"/>
    <property type="evidence" value="ECO:0007669"/>
    <property type="project" value="TreeGrafter"/>
</dbReference>
<evidence type="ECO:0000256" key="1">
    <source>
        <dbReference type="ARBA" id="ARBA00004323"/>
    </source>
</evidence>
<evidence type="ECO:0000256" key="12">
    <source>
        <dbReference type="PIRSR" id="PIRSR005557-2"/>
    </source>
</evidence>
<feature type="disulfide bond" evidence="12">
    <location>
        <begin position="78"/>
        <end position="228"/>
    </location>
</feature>
<dbReference type="GeneID" id="110980538"/>
<dbReference type="AlphaFoldDB" id="A0A8B7YKS0"/>
<keyword evidence="7" id="KW-1133">Transmembrane helix</keyword>
<dbReference type="InterPro" id="IPR038578">
    <property type="entry name" value="GT29-like_sf"/>
</dbReference>
<keyword evidence="8" id="KW-0333">Golgi apparatus</keyword>
<protein>
    <submittedName>
        <fullName evidence="14">Alpha-2,8-sialyltransferase 8E-like</fullName>
    </submittedName>
</protein>
<evidence type="ECO:0000256" key="7">
    <source>
        <dbReference type="ARBA" id="ARBA00022989"/>
    </source>
</evidence>
<dbReference type="OrthoDB" id="10264956at2759"/>
<comment type="similarity">
    <text evidence="2">Belongs to the glycosyltransferase 29 family.</text>
</comment>
<dbReference type="OMA" id="MRFYMAG"/>
<name>A0A8B7YKS0_ACAPL</name>
<keyword evidence="13" id="KW-1185">Reference proteome</keyword>
<gene>
    <name evidence="14" type="primary">LOC110980538</name>
</gene>
<evidence type="ECO:0000256" key="4">
    <source>
        <dbReference type="ARBA" id="ARBA00022679"/>
    </source>
</evidence>
<keyword evidence="10" id="KW-1015">Disulfide bond</keyword>
<dbReference type="CDD" id="cd23963">
    <property type="entry name" value="GT29_ST8SIA"/>
    <property type="match status" value="1"/>
</dbReference>
<dbReference type="PIRSF" id="PIRSF005557">
    <property type="entry name" value="Sialyl_trans"/>
    <property type="match status" value="1"/>
</dbReference>
<accession>A0A8B7YKS0</accession>
<dbReference type="Gene3D" id="3.90.1480.20">
    <property type="entry name" value="Glycosyl transferase family 29"/>
    <property type="match status" value="1"/>
</dbReference>
<dbReference type="Pfam" id="PF00777">
    <property type="entry name" value="Glyco_transf_29"/>
    <property type="match status" value="1"/>
</dbReference>
<keyword evidence="4" id="KW-0808">Transferase</keyword>
<keyword evidence="5" id="KW-0812">Transmembrane</keyword>
<evidence type="ECO:0000256" key="2">
    <source>
        <dbReference type="ARBA" id="ARBA00006003"/>
    </source>
</evidence>
<dbReference type="RefSeq" id="XP_022093020.1">
    <property type="nucleotide sequence ID" value="XM_022237328.1"/>
</dbReference>
<dbReference type="GO" id="GO:0003828">
    <property type="term" value="F:alpha-N-acetylneuraminate alpha-2,8-sialyltransferase activity"/>
    <property type="evidence" value="ECO:0007669"/>
    <property type="project" value="TreeGrafter"/>
</dbReference>
<reference evidence="14" key="1">
    <citation type="submission" date="2025-08" db="UniProtKB">
        <authorList>
            <consortium name="RefSeq"/>
        </authorList>
    </citation>
    <scope>IDENTIFICATION</scope>
</reference>
<evidence type="ECO:0000256" key="8">
    <source>
        <dbReference type="ARBA" id="ARBA00023034"/>
    </source>
</evidence>
<dbReference type="InterPro" id="IPR050943">
    <property type="entry name" value="Glycosyltr_29_Sialyltrsf"/>
</dbReference>
<evidence type="ECO:0000256" key="10">
    <source>
        <dbReference type="ARBA" id="ARBA00023157"/>
    </source>
</evidence>
<evidence type="ECO:0000313" key="14">
    <source>
        <dbReference type="RefSeq" id="XP_022093020.1"/>
    </source>
</evidence>
<evidence type="ECO:0000256" key="3">
    <source>
        <dbReference type="ARBA" id="ARBA00022676"/>
    </source>
</evidence>
<keyword evidence="11" id="KW-0325">Glycoprotein</keyword>
<keyword evidence="9" id="KW-0472">Membrane</keyword>
<keyword evidence="6" id="KW-0735">Signal-anchor</keyword>
<evidence type="ECO:0000256" key="6">
    <source>
        <dbReference type="ARBA" id="ARBA00022968"/>
    </source>
</evidence>
<dbReference type="InterPro" id="IPR012163">
    <property type="entry name" value="Sialyl_trans"/>
</dbReference>
<proteinExistence type="inferred from homology"/>
<dbReference type="GO" id="GO:0009311">
    <property type="term" value="P:oligosaccharide metabolic process"/>
    <property type="evidence" value="ECO:0007669"/>
    <property type="project" value="TreeGrafter"/>
</dbReference>
<sequence>MKQDWKPDVAKTREFRADIRTELGKAGSPGNFLLTKNNTSPRAKMRFYMAGKARNMTPSLWSYLPQNAIFKQGQFASCSVVGSSGILRGSRCGKKIDQSQFVSRFNLAAVWGYETDVGSQTNFTTLNPSFVANKLNGLKTQTNCSHFGNILKQFKDSKLWLPMFGASVYFSTLKRTMVTATEFQSVQPVLGHPDHFLSVSKLWRKTIGNNRLWPTTGLYLVLSLVDVCDRINVFGFWPYSTTINGSDVPYHYHNDVTGKKNLHSFDTEFKTLVNLYEKGIINMHFGACL</sequence>
<dbReference type="InterPro" id="IPR001675">
    <property type="entry name" value="Glyco_trans_29"/>
</dbReference>
<dbReference type="PANTHER" id="PTHR11987">
    <property type="entry name" value="ALPHA-2,8-SIALYLTRANSFERASE"/>
    <property type="match status" value="1"/>
</dbReference>
<evidence type="ECO:0000256" key="11">
    <source>
        <dbReference type="ARBA" id="ARBA00023180"/>
    </source>
</evidence>
<dbReference type="PANTHER" id="PTHR11987:SF36">
    <property type="entry name" value="SIA-ALPHA-2,3-GAL-BETA-1,4-GLCNAC-R:ALPHA 2,8-SIALYLTRANSFERASE"/>
    <property type="match status" value="1"/>
</dbReference>
<evidence type="ECO:0000256" key="5">
    <source>
        <dbReference type="ARBA" id="ARBA00022692"/>
    </source>
</evidence>